<gene>
    <name evidence="1" type="ORF">SAMN05414137_12448</name>
</gene>
<evidence type="ECO:0000313" key="1">
    <source>
        <dbReference type="EMBL" id="SEM33693.1"/>
    </source>
</evidence>
<dbReference type="InterPro" id="IPR052018">
    <property type="entry name" value="PHP_domain"/>
</dbReference>
<dbReference type="STRING" id="235985.SAMN05414137_12448"/>
<dbReference type="GO" id="GO:0035312">
    <property type="term" value="F:5'-3' DNA exonuclease activity"/>
    <property type="evidence" value="ECO:0007669"/>
    <property type="project" value="TreeGrafter"/>
</dbReference>
<dbReference type="PANTHER" id="PTHR42924:SF3">
    <property type="entry name" value="POLYMERASE_HISTIDINOL PHOSPHATASE N-TERMINAL DOMAIN-CONTAINING PROTEIN"/>
    <property type="match status" value="1"/>
</dbReference>
<sequence length="245" mass="27585">MTQSRRVRAAAHIHSEWSDDAAWPLEKLVESFRRRRVDVLLMCEHSRGFSNAKWSRYVEACARASTPEVLVVPGLEYNDADNVVHVPVWGEVPFLGETPEIAEVLTRAEAEQGIAVFAHPWRRDAWRRFDPQWAKHLTAVEVWNRKYDGWAPNRRALALREELGVPGFVSLDFHTARQFFPLAMELTLDGATTRQTVESALREGHFEALAFSRSALRLASGATGTVLAAAELLRGVAAKALRGFR</sequence>
<dbReference type="Proteomes" id="UP000183015">
    <property type="component" value="Unassembled WGS sequence"/>
</dbReference>
<dbReference type="PANTHER" id="PTHR42924">
    <property type="entry name" value="EXONUCLEASE"/>
    <property type="match status" value="1"/>
</dbReference>
<dbReference type="CDD" id="cd07432">
    <property type="entry name" value="PHP_HisPPase"/>
    <property type="match status" value="1"/>
</dbReference>
<accession>A0A1H7XJ52</accession>
<organism evidence="1 2">
    <name type="scientific">Streptacidiphilus jiangxiensis</name>
    <dbReference type="NCBI Taxonomy" id="235985"/>
    <lineage>
        <taxon>Bacteria</taxon>
        <taxon>Bacillati</taxon>
        <taxon>Actinomycetota</taxon>
        <taxon>Actinomycetes</taxon>
        <taxon>Kitasatosporales</taxon>
        <taxon>Streptomycetaceae</taxon>
        <taxon>Streptacidiphilus</taxon>
    </lineage>
</organism>
<dbReference type="Gene3D" id="3.20.20.140">
    <property type="entry name" value="Metal-dependent hydrolases"/>
    <property type="match status" value="1"/>
</dbReference>
<dbReference type="GO" id="GO:0004534">
    <property type="term" value="F:5'-3' RNA exonuclease activity"/>
    <property type="evidence" value="ECO:0007669"/>
    <property type="project" value="TreeGrafter"/>
</dbReference>
<evidence type="ECO:0000313" key="2">
    <source>
        <dbReference type="Proteomes" id="UP000183015"/>
    </source>
</evidence>
<name>A0A1H7XJ52_STRJI</name>
<protein>
    <recommendedName>
        <fullName evidence="3">Polymerase/histidinol phosphatase N-terminal domain-containing protein</fullName>
    </recommendedName>
</protein>
<dbReference type="AlphaFoldDB" id="A0A1H7XJ52"/>
<reference evidence="2" key="1">
    <citation type="submission" date="2016-10" db="EMBL/GenBank/DDBJ databases">
        <authorList>
            <person name="Varghese N."/>
        </authorList>
    </citation>
    <scope>NUCLEOTIDE SEQUENCE [LARGE SCALE GENOMIC DNA]</scope>
    <source>
        <strain evidence="2">DSM 45096 / BCRC 16803 / CGMCC 4.1857 / CIP 109030 / JCM 12277 / KCTC 19219 / NBRC 100920 / 33214</strain>
    </source>
</reference>
<keyword evidence="2" id="KW-1185">Reference proteome</keyword>
<dbReference type="EMBL" id="FOAZ01000024">
    <property type="protein sequence ID" value="SEM33693.1"/>
    <property type="molecule type" value="Genomic_DNA"/>
</dbReference>
<dbReference type="OrthoDB" id="9804333at2"/>
<evidence type="ECO:0008006" key="3">
    <source>
        <dbReference type="Google" id="ProtNLM"/>
    </source>
</evidence>
<proteinExistence type="predicted"/>
<dbReference type="InterPro" id="IPR016195">
    <property type="entry name" value="Pol/histidinol_Pase-like"/>
</dbReference>
<dbReference type="SUPFAM" id="SSF89550">
    <property type="entry name" value="PHP domain-like"/>
    <property type="match status" value="1"/>
</dbReference>
<dbReference type="eggNOG" id="COG0613">
    <property type="taxonomic scope" value="Bacteria"/>
</dbReference>
<dbReference type="RefSeq" id="WP_042449879.1">
    <property type="nucleotide sequence ID" value="NZ_BBPN01000017.1"/>
</dbReference>